<proteinExistence type="predicted"/>
<name>A0A7R9H499_TIMCR</name>
<evidence type="ECO:0000313" key="1">
    <source>
        <dbReference type="EMBL" id="CAD7407280.1"/>
    </source>
</evidence>
<protein>
    <submittedName>
        <fullName evidence="1">Uncharacterized protein</fullName>
    </submittedName>
</protein>
<dbReference type="AlphaFoldDB" id="A0A7R9H499"/>
<organism evidence="1">
    <name type="scientific">Timema cristinae</name>
    <name type="common">Walking stick</name>
    <dbReference type="NCBI Taxonomy" id="61476"/>
    <lineage>
        <taxon>Eukaryota</taxon>
        <taxon>Metazoa</taxon>
        <taxon>Ecdysozoa</taxon>
        <taxon>Arthropoda</taxon>
        <taxon>Hexapoda</taxon>
        <taxon>Insecta</taxon>
        <taxon>Pterygota</taxon>
        <taxon>Neoptera</taxon>
        <taxon>Polyneoptera</taxon>
        <taxon>Phasmatodea</taxon>
        <taxon>Timematodea</taxon>
        <taxon>Timematoidea</taxon>
        <taxon>Timematidae</taxon>
        <taxon>Timema</taxon>
    </lineage>
</organism>
<accession>A0A7R9H499</accession>
<sequence length="176" mass="19407">MGKERIPTFAWRKNGKSFWKTTFSTPDRDLNLDLPVIGSIIYCESSALDYAATEVGDLPTFAWKESVKPFRENYPQYSDRPVISRPVQQEGNALDDSATEVARKQELAARGSSPVAERMSWGGIVRVCLRCCQVKIGKDASVGMTTLASHVTTPRKKLGPPDGGWGWIGGGWSCDH</sequence>
<dbReference type="EMBL" id="OC320123">
    <property type="protein sequence ID" value="CAD7407280.1"/>
    <property type="molecule type" value="Genomic_DNA"/>
</dbReference>
<gene>
    <name evidence="1" type="ORF">TCEB3V08_LOCUS8954</name>
</gene>
<reference evidence="1" key="1">
    <citation type="submission" date="2020-11" db="EMBL/GenBank/DDBJ databases">
        <authorList>
            <person name="Tran Van P."/>
        </authorList>
    </citation>
    <scope>NUCLEOTIDE SEQUENCE</scope>
</reference>